<evidence type="ECO:0000313" key="3">
    <source>
        <dbReference type="Proteomes" id="UP001157017"/>
    </source>
</evidence>
<dbReference type="EMBL" id="BSUZ01000001">
    <property type="protein sequence ID" value="GMA84882.1"/>
    <property type="molecule type" value="Genomic_DNA"/>
</dbReference>
<name>A0ABQ6J9N6_9ACTN</name>
<feature type="compositionally biased region" description="Basic and acidic residues" evidence="1">
    <location>
        <begin position="143"/>
        <end position="166"/>
    </location>
</feature>
<protein>
    <submittedName>
        <fullName evidence="2">Uncharacterized protein</fullName>
    </submittedName>
</protein>
<gene>
    <name evidence="2" type="ORF">GCM10025868_01320</name>
</gene>
<keyword evidence="3" id="KW-1185">Reference proteome</keyword>
<dbReference type="Proteomes" id="UP001157017">
    <property type="component" value="Unassembled WGS sequence"/>
</dbReference>
<organism evidence="2 3">
    <name type="scientific">Angustibacter aerolatus</name>
    <dbReference type="NCBI Taxonomy" id="1162965"/>
    <lineage>
        <taxon>Bacteria</taxon>
        <taxon>Bacillati</taxon>
        <taxon>Actinomycetota</taxon>
        <taxon>Actinomycetes</taxon>
        <taxon>Kineosporiales</taxon>
        <taxon>Kineosporiaceae</taxon>
    </lineage>
</organism>
<feature type="compositionally biased region" description="Low complexity" evidence="1">
    <location>
        <begin position="123"/>
        <end position="141"/>
    </location>
</feature>
<sequence length="204" mass="21760">MSLFNSTGTADVVVRALPGVLSDEQRERLVGRGISVGAHVLPGTTLLIGGARGGLLLRRVLGLLGAADGEARDRLDAAALQVGALPPGLEVSGAGPTGDDVVLRVRDDADPAAVWAAATRYTAAATGEPARPRAPGRTRPPTSRRERRLDADGQRARGQVRRDRPPRVLGRRRTRRPRRRRPGGAGGRCRRRRPRRKPPLEGAA</sequence>
<comment type="caution">
    <text evidence="2">The sequence shown here is derived from an EMBL/GenBank/DDBJ whole genome shotgun (WGS) entry which is preliminary data.</text>
</comment>
<accession>A0ABQ6J9N6</accession>
<reference evidence="3" key="1">
    <citation type="journal article" date="2019" name="Int. J. Syst. Evol. Microbiol.">
        <title>The Global Catalogue of Microorganisms (GCM) 10K type strain sequencing project: providing services to taxonomists for standard genome sequencing and annotation.</title>
        <authorList>
            <consortium name="The Broad Institute Genomics Platform"/>
            <consortium name="The Broad Institute Genome Sequencing Center for Infectious Disease"/>
            <person name="Wu L."/>
            <person name="Ma J."/>
        </authorList>
    </citation>
    <scope>NUCLEOTIDE SEQUENCE [LARGE SCALE GENOMIC DNA]</scope>
    <source>
        <strain evidence="3">NBRC 108730</strain>
    </source>
</reference>
<evidence type="ECO:0000256" key="1">
    <source>
        <dbReference type="SAM" id="MobiDB-lite"/>
    </source>
</evidence>
<feature type="region of interest" description="Disordered" evidence="1">
    <location>
        <begin position="123"/>
        <end position="204"/>
    </location>
</feature>
<proteinExistence type="predicted"/>
<feature type="compositionally biased region" description="Basic residues" evidence="1">
    <location>
        <begin position="169"/>
        <end position="197"/>
    </location>
</feature>
<evidence type="ECO:0000313" key="2">
    <source>
        <dbReference type="EMBL" id="GMA84882.1"/>
    </source>
</evidence>